<reference evidence="2 3" key="1">
    <citation type="journal article" date="2018" name="Int. J. Syst. Evol. Microbiol.">
        <title>Adhaeribacter swui sp. nov., isolated from wet mud.</title>
        <authorList>
            <person name="Kim D.U."/>
            <person name="Kim K.W."/>
            <person name="Kang M.S."/>
            <person name="Kim J.Y."/>
            <person name="Jang J.H."/>
            <person name="Kim M.K."/>
        </authorList>
    </citation>
    <scope>NUCLEOTIDE SEQUENCE [LARGE SCALE GENOMIC DNA]</scope>
    <source>
        <strain evidence="2 3">KCTC 52873</strain>
    </source>
</reference>
<gene>
    <name evidence="2" type="ORF">HUW51_23845</name>
</gene>
<dbReference type="KEGG" id="aswu:HUW51_23845"/>
<accession>A0A7G7GEK7</accession>
<proteinExistence type="predicted"/>
<evidence type="ECO:0008006" key="4">
    <source>
        <dbReference type="Google" id="ProtNLM"/>
    </source>
</evidence>
<dbReference type="RefSeq" id="WP_185272080.1">
    <property type="nucleotide sequence ID" value="NZ_CP055156.1"/>
</dbReference>
<evidence type="ECO:0000313" key="3">
    <source>
        <dbReference type="Proteomes" id="UP000515237"/>
    </source>
</evidence>
<keyword evidence="1" id="KW-0812">Transmembrane</keyword>
<keyword evidence="1" id="KW-0472">Membrane</keyword>
<organism evidence="2 3">
    <name type="scientific">Adhaeribacter swui</name>
    <dbReference type="NCBI Taxonomy" id="2086471"/>
    <lineage>
        <taxon>Bacteria</taxon>
        <taxon>Pseudomonadati</taxon>
        <taxon>Bacteroidota</taxon>
        <taxon>Cytophagia</taxon>
        <taxon>Cytophagales</taxon>
        <taxon>Hymenobacteraceae</taxon>
        <taxon>Adhaeribacter</taxon>
    </lineage>
</organism>
<evidence type="ECO:0000256" key="1">
    <source>
        <dbReference type="SAM" id="Phobius"/>
    </source>
</evidence>
<dbReference type="Proteomes" id="UP000515237">
    <property type="component" value="Chromosome"/>
</dbReference>
<evidence type="ECO:0000313" key="2">
    <source>
        <dbReference type="EMBL" id="QNF35591.1"/>
    </source>
</evidence>
<dbReference type="Gene3D" id="2.60.40.1820">
    <property type="match status" value="2"/>
</dbReference>
<protein>
    <recommendedName>
        <fullName evidence="4">LEA type 2 family protein</fullName>
    </recommendedName>
</protein>
<dbReference type="EMBL" id="CP055156">
    <property type="protein sequence ID" value="QNF35591.1"/>
    <property type="molecule type" value="Genomic_DNA"/>
</dbReference>
<sequence length="287" mass="31908">MKRFGQFIGIVLILVVVASLGIYAFTPQEKLLRYVAPQIKVVRISNLQIKKEQATMQLHLQATSPWLPVYISKLQYYFKIFDQSVARGSQSFTNAQNGKVQPINLSIRANYPQILPLLQRQLADSTPVNASFNLTCRVPLAGIQTIATQATLPIEIPIIIVPEITSLATEEIGFQHMQVVLTLQVSNPNKYDYYLRNLSVSAQFPGYKAVADNIPANYLIKTNQVTPIKITSAKAIEKLDKNNLFRANNTLAYQLNTTLILEPVGVPIDKINFQATRSGSVTVPPGI</sequence>
<feature type="transmembrane region" description="Helical" evidence="1">
    <location>
        <begin position="7"/>
        <end position="25"/>
    </location>
</feature>
<dbReference type="AlphaFoldDB" id="A0A7G7GEK7"/>
<keyword evidence="3" id="KW-1185">Reference proteome</keyword>
<name>A0A7G7GEK7_9BACT</name>
<dbReference type="SUPFAM" id="SSF117070">
    <property type="entry name" value="LEA14-like"/>
    <property type="match status" value="1"/>
</dbReference>
<keyword evidence="1" id="KW-1133">Transmembrane helix</keyword>